<dbReference type="AlphaFoldDB" id="A0ABD2ZMV9"/>
<evidence type="ECO:0000256" key="3">
    <source>
        <dbReference type="SAM" id="SignalP"/>
    </source>
</evidence>
<keyword evidence="1 3" id="KW-0732">Signal</keyword>
<keyword evidence="5" id="KW-1185">Reference proteome</keyword>
<dbReference type="EMBL" id="JBJUIK010000008">
    <property type="protein sequence ID" value="KAL3519772.1"/>
    <property type="molecule type" value="Genomic_DNA"/>
</dbReference>
<reference evidence="4 5" key="1">
    <citation type="submission" date="2024-11" db="EMBL/GenBank/DDBJ databases">
        <title>A near-complete genome assembly of Cinchona calisaya.</title>
        <authorList>
            <person name="Lian D.C."/>
            <person name="Zhao X.W."/>
            <person name="Wei L."/>
        </authorList>
    </citation>
    <scope>NUCLEOTIDE SEQUENCE [LARGE SCALE GENOMIC DNA]</scope>
    <source>
        <tissue evidence="4">Nenye</tissue>
    </source>
</reference>
<feature type="signal peptide" evidence="3">
    <location>
        <begin position="1"/>
        <end position="29"/>
    </location>
</feature>
<evidence type="ECO:0000313" key="5">
    <source>
        <dbReference type="Proteomes" id="UP001630127"/>
    </source>
</evidence>
<dbReference type="PANTHER" id="PTHR33470:SF22">
    <property type="entry name" value="POLLEN OLE E 1 ALLERGEN AND EXTENSIN FAMILY PROTEIN"/>
    <property type="match status" value="1"/>
</dbReference>
<name>A0ABD2ZMV9_9GENT</name>
<accession>A0ABD2ZMV9</accession>
<protein>
    <submittedName>
        <fullName evidence="4">Uncharacterized protein</fullName>
    </submittedName>
</protein>
<dbReference type="Pfam" id="PF01190">
    <property type="entry name" value="Pollen_Ole_e_1"/>
    <property type="match status" value="1"/>
</dbReference>
<gene>
    <name evidence="4" type="ORF">ACH5RR_017921</name>
</gene>
<feature type="compositionally biased region" description="Pro residues" evidence="2">
    <location>
        <begin position="53"/>
        <end position="71"/>
    </location>
</feature>
<comment type="caution">
    <text evidence="4">The sequence shown here is derived from an EMBL/GenBank/DDBJ whole genome shotgun (WGS) entry which is preliminary data.</text>
</comment>
<evidence type="ECO:0000256" key="1">
    <source>
        <dbReference type="ARBA" id="ARBA00022729"/>
    </source>
</evidence>
<proteinExistence type="predicted"/>
<dbReference type="Proteomes" id="UP001630127">
    <property type="component" value="Unassembled WGS sequence"/>
</dbReference>
<organism evidence="4 5">
    <name type="scientific">Cinchona calisaya</name>
    <dbReference type="NCBI Taxonomy" id="153742"/>
    <lineage>
        <taxon>Eukaryota</taxon>
        <taxon>Viridiplantae</taxon>
        <taxon>Streptophyta</taxon>
        <taxon>Embryophyta</taxon>
        <taxon>Tracheophyta</taxon>
        <taxon>Spermatophyta</taxon>
        <taxon>Magnoliopsida</taxon>
        <taxon>eudicotyledons</taxon>
        <taxon>Gunneridae</taxon>
        <taxon>Pentapetalae</taxon>
        <taxon>asterids</taxon>
        <taxon>lamiids</taxon>
        <taxon>Gentianales</taxon>
        <taxon>Rubiaceae</taxon>
        <taxon>Cinchonoideae</taxon>
        <taxon>Cinchoneae</taxon>
        <taxon>Cinchona</taxon>
    </lineage>
</organism>
<feature type="region of interest" description="Disordered" evidence="2">
    <location>
        <begin position="42"/>
        <end position="75"/>
    </location>
</feature>
<dbReference type="PRINTS" id="PR01218">
    <property type="entry name" value="PSTLEXTENSIN"/>
</dbReference>
<dbReference type="InterPro" id="IPR003882">
    <property type="entry name" value="Pistil_extensin"/>
</dbReference>
<sequence length="215" mass="23163">MASSPPKSAKALVLMQLSLLLLMGSSVVADEVELVSWPAHPPAEAPKPHHSPSHPPVHPPVNPPAHPPVKPPVHHPVDPPVVRKLVAVQGVVYCKSCKYAGVDTLWGAKPLVGAVVRLICHNTQYKPVVAEAMTDKNGYFLIMPEKLTNAAHHKCKVFLVKSPSEMCNVPTNFNYGLNGTILVPTSKPNPLGPKYALFNVGPFAYEPSKKIPCPL</sequence>
<feature type="chain" id="PRO_5044814007" evidence="3">
    <location>
        <begin position="30"/>
        <end position="215"/>
    </location>
</feature>
<evidence type="ECO:0000313" key="4">
    <source>
        <dbReference type="EMBL" id="KAL3519772.1"/>
    </source>
</evidence>
<dbReference type="PANTHER" id="PTHR33470">
    <property type="entry name" value="OS01G0164075 PROTEIN"/>
    <property type="match status" value="1"/>
</dbReference>
<evidence type="ECO:0000256" key="2">
    <source>
        <dbReference type="SAM" id="MobiDB-lite"/>
    </source>
</evidence>